<reference evidence="2" key="1">
    <citation type="submission" date="2020-11" db="EMBL/GenBank/DDBJ databases">
        <authorList>
            <consortium name="DOE Joint Genome Institute"/>
            <person name="Ahrendt S."/>
            <person name="Riley R."/>
            <person name="Andreopoulos W."/>
            <person name="Labutti K."/>
            <person name="Pangilinan J."/>
            <person name="Ruiz-Duenas F.J."/>
            <person name="Barrasa J.M."/>
            <person name="Sanchez-Garcia M."/>
            <person name="Camarero S."/>
            <person name="Miyauchi S."/>
            <person name="Serrano A."/>
            <person name="Linde D."/>
            <person name="Babiker R."/>
            <person name="Drula E."/>
            <person name="Ayuso-Fernandez I."/>
            <person name="Pacheco R."/>
            <person name="Padilla G."/>
            <person name="Ferreira P."/>
            <person name="Barriuso J."/>
            <person name="Kellner H."/>
            <person name="Castanera R."/>
            <person name="Alfaro M."/>
            <person name="Ramirez L."/>
            <person name="Pisabarro A.G."/>
            <person name="Kuo A."/>
            <person name="Tritt A."/>
            <person name="Lipzen A."/>
            <person name="He G."/>
            <person name="Yan M."/>
            <person name="Ng V."/>
            <person name="Cullen D."/>
            <person name="Martin F."/>
            <person name="Rosso M.-N."/>
            <person name="Henrissat B."/>
            <person name="Hibbett D."/>
            <person name="Martinez A.T."/>
            <person name="Grigoriev I.V."/>
        </authorList>
    </citation>
    <scope>NUCLEOTIDE SEQUENCE</scope>
    <source>
        <strain evidence="2">CBS 247.69</strain>
    </source>
</reference>
<feature type="compositionally biased region" description="Polar residues" evidence="1">
    <location>
        <begin position="198"/>
        <end position="208"/>
    </location>
</feature>
<proteinExistence type="predicted"/>
<dbReference type="OrthoDB" id="3437960at2759"/>
<gene>
    <name evidence="2" type="ORF">BDZ94DRAFT_172866</name>
</gene>
<evidence type="ECO:0000313" key="2">
    <source>
        <dbReference type="EMBL" id="KAF9466508.1"/>
    </source>
</evidence>
<feature type="region of interest" description="Disordered" evidence="1">
    <location>
        <begin position="198"/>
        <end position="253"/>
    </location>
</feature>
<feature type="region of interest" description="Disordered" evidence="1">
    <location>
        <begin position="278"/>
        <end position="397"/>
    </location>
</feature>
<comment type="caution">
    <text evidence="2">The sequence shown here is derived from an EMBL/GenBank/DDBJ whole genome shotgun (WGS) entry which is preliminary data.</text>
</comment>
<feature type="region of interest" description="Disordered" evidence="1">
    <location>
        <begin position="131"/>
        <end position="164"/>
    </location>
</feature>
<feature type="compositionally biased region" description="Low complexity" evidence="1">
    <location>
        <begin position="144"/>
        <end position="160"/>
    </location>
</feature>
<keyword evidence="3" id="KW-1185">Reference proteome</keyword>
<protein>
    <submittedName>
        <fullName evidence="2">Uncharacterized protein</fullName>
    </submittedName>
</protein>
<feature type="compositionally biased region" description="Polar residues" evidence="1">
    <location>
        <begin position="314"/>
        <end position="379"/>
    </location>
</feature>
<evidence type="ECO:0000256" key="1">
    <source>
        <dbReference type="SAM" id="MobiDB-lite"/>
    </source>
</evidence>
<dbReference type="EMBL" id="MU150241">
    <property type="protein sequence ID" value="KAF9466508.1"/>
    <property type="molecule type" value="Genomic_DNA"/>
</dbReference>
<dbReference type="AlphaFoldDB" id="A0A9P6CNB9"/>
<sequence>MDPAMASDSSEFGLYRPDTDLYMDMSSVPALNNNFPYPFEYVPQGAPRSPTDVDSPFTAEGSFDALDGFNSPGVTFNSPYLSSGDISFTNSSPSMSPLTRDLGNVFLEVEDAPLERPSIFRIRSQSVTEATVAPSDTWRDPCGRPRSASYSSPAPSTSRTGGDQIVESSSELDAIDLNDDFNPEGGYPYGEGGLTSFPNSGFLTSRNPSPALPSIPTGELNSSTLFAPADDFPTTTDIAHPMPRHPSPRQPVALSLNTDLSSHVPASGRYHYRNRSDSYCLSADSPTDRRGNGLTHRSSLSSPESRRHSPYPSIHSSPASVTSESQLSPYLSNLDITELSPSTGSSPHRRSTLSVTRSPTLKVDNTLQRVSSDPSSTRYGLQRRRNGNPRPSPGPSYMISSDSSIAAMTVDTGSRITPFNGSYLSDVDSVSAPTTDKYKPVVASQRIVQASNLRRTREARFICEYEGCLSTFTAKHNLRSTCNIIYHLVQV</sequence>
<evidence type="ECO:0000313" key="3">
    <source>
        <dbReference type="Proteomes" id="UP000807353"/>
    </source>
</evidence>
<feature type="region of interest" description="Disordered" evidence="1">
    <location>
        <begin position="174"/>
        <end position="193"/>
    </location>
</feature>
<name>A0A9P6CNB9_9AGAR</name>
<accession>A0A9P6CNB9</accession>
<organism evidence="2 3">
    <name type="scientific">Collybia nuda</name>
    <dbReference type="NCBI Taxonomy" id="64659"/>
    <lineage>
        <taxon>Eukaryota</taxon>
        <taxon>Fungi</taxon>
        <taxon>Dikarya</taxon>
        <taxon>Basidiomycota</taxon>
        <taxon>Agaricomycotina</taxon>
        <taxon>Agaricomycetes</taxon>
        <taxon>Agaricomycetidae</taxon>
        <taxon>Agaricales</taxon>
        <taxon>Tricholomatineae</taxon>
        <taxon>Clitocybaceae</taxon>
        <taxon>Collybia</taxon>
    </lineage>
</organism>
<dbReference type="Proteomes" id="UP000807353">
    <property type="component" value="Unassembled WGS sequence"/>
</dbReference>